<comment type="caution">
    <text evidence="6">The sequence shown here is derived from an EMBL/GenBank/DDBJ whole genome shotgun (WGS) entry which is preliminary data.</text>
</comment>
<keyword evidence="6" id="KW-0418">Kinase</keyword>
<keyword evidence="6" id="KW-0723">Serine/threonine-protein kinase</keyword>
<dbReference type="SUPFAM" id="SSF56112">
    <property type="entry name" value="Protein kinase-like (PK-like)"/>
    <property type="match status" value="1"/>
</dbReference>
<feature type="repeat" description="TPR" evidence="3">
    <location>
        <begin position="431"/>
        <end position="464"/>
    </location>
</feature>
<dbReference type="Pfam" id="PF13432">
    <property type="entry name" value="TPR_16"/>
    <property type="match status" value="2"/>
</dbReference>
<sequence length="629" mass="70807">MINQLLAGRYRIVVELSSGGFAQTYLAEDTHRPSAPQCVVKHLRPPSDDPYTLENARRLFEREGKILERLGREHDQLPDLYAYFEENGEFYLIQEYIDGHPLTQEITPGHPIGEDQVICILEEVLEILAFVHGKGIIHRDIKPANLIRRSSDNKLVLIDFGLVKELTSPAVNSQGQVNPTVAVGTHGYMPIEQFHGYPQFNSDIYALGMLAIQALAGLSASELIRLRDPNNPNTGEVLWRNQVQIRPKLADIIDKMVRYDCHQRYQSASDVLADLKNINNPVIINWNQLKRWVRRPRRLMLAGVASLIFLILPLIFYKKLPQAVKAAYLYNRGVEKIDRKDFKAAIKELSEAISIAPKYAEAYNKRCHAYLMEGNPLRAMEDCNHALQIKTNFAQAYQAYTNRGIARFSLGDFQGSIADYTQAIAINPKHALAYNSRGHVREKLGDKKGAIADFTMAIKVDPKFAAAYLNRCLSRSNSGDHKGAIEDCTYAIKINPNQVQAYLNRSLVNFRLGNYQRAIEDSNVAIQLNSGGGNFNQGEAYHNRAIARMALGDRQGAMEDFNQALRANPKDAGAYYERGRILAGIGDKQKAIADFQKAAKLRLEQGSTQGFKDAQYQIRKLQQPPTPKQ</sequence>
<evidence type="ECO:0000313" key="6">
    <source>
        <dbReference type="EMBL" id="GET43021.1"/>
    </source>
</evidence>
<keyword evidence="6" id="KW-0808">Transferase</keyword>
<dbReference type="Pfam" id="PF00069">
    <property type="entry name" value="Pkinase"/>
    <property type="match status" value="1"/>
</dbReference>
<dbReference type="Gene3D" id="1.25.40.10">
    <property type="entry name" value="Tetratricopeptide repeat domain"/>
    <property type="match status" value="4"/>
</dbReference>
<feature type="repeat" description="TPR" evidence="3">
    <location>
        <begin position="326"/>
        <end position="359"/>
    </location>
</feature>
<dbReference type="Gene3D" id="3.30.200.20">
    <property type="entry name" value="Phosphorylase Kinase, domain 1"/>
    <property type="match status" value="1"/>
</dbReference>
<dbReference type="InterPro" id="IPR019734">
    <property type="entry name" value="TPR_rpt"/>
</dbReference>
<dbReference type="EMBL" id="BLAY01000194">
    <property type="protein sequence ID" value="GET43021.1"/>
    <property type="molecule type" value="Genomic_DNA"/>
</dbReference>
<evidence type="ECO:0000313" key="7">
    <source>
        <dbReference type="Proteomes" id="UP001050975"/>
    </source>
</evidence>
<evidence type="ECO:0000256" key="2">
    <source>
        <dbReference type="ARBA" id="ARBA00022803"/>
    </source>
</evidence>
<dbReference type="Pfam" id="PF13414">
    <property type="entry name" value="TPR_11"/>
    <property type="match status" value="1"/>
</dbReference>
<dbReference type="AlphaFoldDB" id="A0AAV3XN43"/>
<dbReference type="PANTHER" id="PTHR44858:SF1">
    <property type="entry name" value="UDP-N-ACETYLGLUCOSAMINE--PEPTIDE N-ACETYLGLUCOSAMINYLTRANSFERASE SPINDLY-RELATED"/>
    <property type="match status" value="1"/>
</dbReference>
<dbReference type="SMART" id="SM00220">
    <property type="entry name" value="S_TKc"/>
    <property type="match status" value="1"/>
</dbReference>
<keyword evidence="7" id="KW-1185">Reference proteome</keyword>
<keyword evidence="1" id="KW-0677">Repeat</keyword>
<feature type="repeat" description="TPR" evidence="3">
    <location>
        <begin position="397"/>
        <end position="430"/>
    </location>
</feature>
<keyword evidence="4" id="KW-0472">Membrane</keyword>
<dbReference type="PANTHER" id="PTHR44858">
    <property type="entry name" value="TETRATRICOPEPTIDE REPEAT PROTEIN 6"/>
    <property type="match status" value="1"/>
</dbReference>
<keyword evidence="2 3" id="KW-0802">TPR repeat</keyword>
<protein>
    <submittedName>
        <fullName evidence="6">Serine/threonine protein kinase containing TPR domain</fullName>
    </submittedName>
</protein>
<dbReference type="CDD" id="cd14014">
    <property type="entry name" value="STKc_PknB_like"/>
    <property type="match status" value="1"/>
</dbReference>
<feature type="domain" description="Protein kinase" evidence="5">
    <location>
        <begin position="10"/>
        <end position="283"/>
    </location>
</feature>
<dbReference type="GO" id="GO:0004674">
    <property type="term" value="F:protein serine/threonine kinase activity"/>
    <property type="evidence" value="ECO:0007669"/>
    <property type="project" value="UniProtKB-KW"/>
</dbReference>
<reference evidence="6" key="1">
    <citation type="submission" date="2019-10" db="EMBL/GenBank/DDBJ databases">
        <title>Draft genome sequece of Microseira wollei NIES-4236.</title>
        <authorList>
            <person name="Yamaguchi H."/>
            <person name="Suzuki S."/>
            <person name="Kawachi M."/>
        </authorList>
    </citation>
    <scope>NUCLEOTIDE SEQUENCE</scope>
    <source>
        <strain evidence="6">NIES-4236</strain>
    </source>
</reference>
<dbReference type="InterPro" id="IPR050498">
    <property type="entry name" value="Ycf3"/>
</dbReference>
<dbReference type="GO" id="GO:0046813">
    <property type="term" value="P:receptor-mediated virion attachment to host cell"/>
    <property type="evidence" value="ECO:0007669"/>
    <property type="project" value="TreeGrafter"/>
</dbReference>
<dbReference type="PROSITE" id="PS50011">
    <property type="entry name" value="PROTEIN_KINASE_DOM"/>
    <property type="match status" value="1"/>
</dbReference>
<dbReference type="InterPro" id="IPR011990">
    <property type="entry name" value="TPR-like_helical_dom_sf"/>
</dbReference>
<evidence type="ECO:0000256" key="4">
    <source>
        <dbReference type="SAM" id="Phobius"/>
    </source>
</evidence>
<dbReference type="SUPFAM" id="SSF81901">
    <property type="entry name" value="HCP-like"/>
    <property type="match status" value="1"/>
</dbReference>
<accession>A0AAV3XN43</accession>
<name>A0AAV3XN43_9CYAN</name>
<dbReference type="Gene3D" id="1.10.510.10">
    <property type="entry name" value="Transferase(Phosphotransferase) domain 1"/>
    <property type="match status" value="1"/>
</dbReference>
<dbReference type="GO" id="GO:0009279">
    <property type="term" value="C:cell outer membrane"/>
    <property type="evidence" value="ECO:0007669"/>
    <property type="project" value="TreeGrafter"/>
</dbReference>
<gene>
    <name evidence="6" type="ORF">MiSe_78410</name>
</gene>
<dbReference type="GO" id="GO:0005524">
    <property type="term" value="F:ATP binding"/>
    <property type="evidence" value="ECO:0007669"/>
    <property type="project" value="InterPro"/>
</dbReference>
<dbReference type="RefSeq" id="WP_226591418.1">
    <property type="nucleotide sequence ID" value="NZ_BLAY01000194.1"/>
</dbReference>
<dbReference type="SUPFAM" id="SSF48452">
    <property type="entry name" value="TPR-like"/>
    <property type="match status" value="1"/>
</dbReference>
<dbReference type="InterPro" id="IPR000719">
    <property type="entry name" value="Prot_kinase_dom"/>
</dbReference>
<dbReference type="PROSITE" id="PS50005">
    <property type="entry name" value="TPR"/>
    <property type="match status" value="5"/>
</dbReference>
<dbReference type="Pfam" id="PF13181">
    <property type="entry name" value="TPR_8"/>
    <property type="match status" value="1"/>
</dbReference>
<feature type="transmembrane region" description="Helical" evidence="4">
    <location>
        <begin position="299"/>
        <end position="317"/>
    </location>
</feature>
<evidence type="ECO:0000259" key="5">
    <source>
        <dbReference type="PROSITE" id="PS50011"/>
    </source>
</evidence>
<dbReference type="SMART" id="SM00028">
    <property type="entry name" value="TPR"/>
    <property type="match status" value="8"/>
</dbReference>
<evidence type="ECO:0000256" key="1">
    <source>
        <dbReference type="ARBA" id="ARBA00022737"/>
    </source>
</evidence>
<organism evidence="6 7">
    <name type="scientific">Microseira wollei NIES-4236</name>
    <dbReference type="NCBI Taxonomy" id="2530354"/>
    <lineage>
        <taxon>Bacteria</taxon>
        <taxon>Bacillati</taxon>
        <taxon>Cyanobacteriota</taxon>
        <taxon>Cyanophyceae</taxon>
        <taxon>Oscillatoriophycideae</taxon>
        <taxon>Aerosakkonematales</taxon>
        <taxon>Aerosakkonemataceae</taxon>
        <taxon>Microseira</taxon>
    </lineage>
</organism>
<dbReference type="InterPro" id="IPR011009">
    <property type="entry name" value="Kinase-like_dom_sf"/>
</dbReference>
<keyword evidence="4" id="KW-0812">Transmembrane</keyword>
<keyword evidence="4" id="KW-1133">Transmembrane helix</keyword>
<evidence type="ECO:0000256" key="3">
    <source>
        <dbReference type="PROSITE-ProRule" id="PRU00339"/>
    </source>
</evidence>
<proteinExistence type="predicted"/>
<dbReference type="Proteomes" id="UP001050975">
    <property type="component" value="Unassembled WGS sequence"/>
</dbReference>
<feature type="repeat" description="TPR" evidence="3">
    <location>
        <begin position="572"/>
        <end position="605"/>
    </location>
</feature>
<feature type="repeat" description="TPR" evidence="3">
    <location>
        <begin position="538"/>
        <end position="571"/>
    </location>
</feature>